<keyword evidence="3" id="KW-0732">Signal</keyword>
<accession>A0AAV2PSW8</accession>
<keyword evidence="2" id="KW-0812">Transmembrane</keyword>
<dbReference type="AlphaFoldDB" id="A0AAV2PSW8"/>
<evidence type="ECO:0008006" key="6">
    <source>
        <dbReference type="Google" id="ProtNLM"/>
    </source>
</evidence>
<gene>
    <name evidence="4" type="ORF">MNOR_LOCUS4182</name>
</gene>
<evidence type="ECO:0000256" key="2">
    <source>
        <dbReference type="SAM" id="Phobius"/>
    </source>
</evidence>
<name>A0AAV2PSW8_MEGNR</name>
<feature type="compositionally biased region" description="Basic and acidic residues" evidence="1">
    <location>
        <begin position="407"/>
        <end position="416"/>
    </location>
</feature>
<proteinExistence type="predicted"/>
<evidence type="ECO:0000313" key="5">
    <source>
        <dbReference type="Proteomes" id="UP001497623"/>
    </source>
</evidence>
<keyword evidence="2" id="KW-0472">Membrane</keyword>
<evidence type="ECO:0000313" key="4">
    <source>
        <dbReference type="EMBL" id="CAL4064637.1"/>
    </source>
</evidence>
<keyword evidence="5" id="KW-1185">Reference proteome</keyword>
<dbReference type="Proteomes" id="UP001497623">
    <property type="component" value="Unassembled WGS sequence"/>
</dbReference>
<feature type="region of interest" description="Disordered" evidence="1">
    <location>
        <begin position="318"/>
        <end position="416"/>
    </location>
</feature>
<comment type="caution">
    <text evidence="4">The sequence shown here is derived from an EMBL/GenBank/DDBJ whole genome shotgun (WGS) entry which is preliminary data.</text>
</comment>
<dbReference type="EMBL" id="CAXKWB010001517">
    <property type="protein sequence ID" value="CAL4064637.1"/>
    <property type="molecule type" value="Genomic_DNA"/>
</dbReference>
<protein>
    <recommendedName>
        <fullName evidence="6">EGF-like domain-containing protein</fullName>
    </recommendedName>
</protein>
<feature type="compositionally biased region" description="Polar residues" evidence="1">
    <location>
        <begin position="320"/>
        <end position="333"/>
    </location>
</feature>
<feature type="chain" id="PRO_5043808233" description="EGF-like domain-containing protein" evidence="3">
    <location>
        <begin position="19"/>
        <end position="416"/>
    </location>
</feature>
<reference evidence="4 5" key="1">
    <citation type="submission" date="2024-05" db="EMBL/GenBank/DDBJ databases">
        <authorList>
            <person name="Wallberg A."/>
        </authorList>
    </citation>
    <scope>NUCLEOTIDE SEQUENCE [LARGE SCALE GENOMIC DNA]</scope>
</reference>
<feature type="transmembrane region" description="Helical" evidence="2">
    <location>
        <begin position="248"/>
        <end position="272"/>
    </location>
</feature>
<feature type="signal peptide" evidence="3">
    <location>
        <begin position="1"/>
        <end position="18"/>
    </location>
</feature>
<sequence length="416" mass="46049">MNLLHYILLCLLSNTIYALYGQLCSNHVQCGGGNNMCKAGRCGCQGHTQAVMNSAYMPECDAINVDACTFDDDCGGKYDSRICNMYGICECLEGTIYYRNKCYKTDLPIGNSFLKRCNSKYVLDILKDEKVIPICHPEDNVFCSTDLSLKSGNDIIVGRCICYPGFYSDNKTKLCRPKNEYIDANNLKQYKVLPGMFCHSDGDCIEGLYCKENFCQCPEPCVYNSTIESCDCGDYYDSYEYWDSHAHYVWQALVGSFLGLAISVGWCFAICFTIHKHNKKKIDGPNDGYQIDGIDNLEEQALNHLPNEVNQPTIVPVTEFSDNQNTGSTQLQASVPPYPVGSSTTDGATHYPPGASALSPASGKLPSHTIPQPYGPQPYRPQPSAAMYTPGSYDEPPPSYSESMAQDDIKSARQIS</sequence>
<evidence type="ECO:0000256" key="1">
    <source>
        <dbReference type="SAM" id="MobiDB-lite"/>
    </source>
</evidence>
<evidence type="ECO:0000256" key="3">
    <source>
        <dbReference type="SAM" id="SignalP"/>
    </source>
</evidence>
<organism evidence="4 5">
    <name type="scientific">Meganyctiphanes norvegica</name>
    <name type="common">Northern krill</name>
    <name type="synonym">Thysanopoda norvegica</name>
    <dbReference type="NCBI Taxonomy" id="48144"/>
    <lineage>
        <taxon>Eukaryota</taxon>
        <taxon>Metazoa</taxon>
        <taxon>Ecdysozoa</taxon>
        <taxon>Arthropoda</taxon>
        <taxon>Crustacea</taxon>
        <taxon>Multicrustacea</taxon>
        <taxon>Malacostraca</taxon>
        <taxon>Eumalacostraca</taxon>
        <taxon>Eucarida</taxon>
        <taxon>Euphausiacea</taxon>
        <taxon>Euphausiidae</taxon>
        <taxon>Meganyctiphanes</taxon>
    </lineage>
</organism>
<keyword evidence="2" id="KW-1133">Transmembrane helix</keyword>